<keyword evidence="6 7" id="KW-0472">Membrane</keyword>
<dbReference type="InterPro" id="IPR000515">
    <property type="entry name" value="MetI-like"/>
</dbReference>
<proteinExistence type="inferred from homology"/>
<dbReference type="AlphaFoldDB" id="A0A8J8MI59"/>
<feature type="transmembrane region" description="Helical" evidence="7">
    <location>
        <begin position="100"/>
        <end position="121"/>
    </location>
</feature>
<keyword evidence="5 7" id="KW-1133">Transmembrane helix</keyword>
<evidence type="ECO:0000256" key="1">
    <source>
        <dbReference type="ARBA" id="ARBA00004651"/>
    </source>
</evidence>
<feature type="domain" description="ABC transmembrane type-1" evidence="8">
    <location>
        <begin position="94"/>
        <end position="306"/>
    </location>
</feature>
<feature type="transmembrane region" description="Helical" evidence="7">
    <location>
        <begin position="9"/>
        <end position="30"/>
    </location>
</feature>
<keyword evidence="4 7" id="KW-0812">Transmembrane</keyword>
<reference evidence="9" key="1">
    <citation type="submission" date="2020-07" db="EMBL/GenBank/DDBJ databases">
        <title>Vallitalea pronyensis genome.</title>
        <authorList>
            <person name="Postec A."/>
        </authorList>
    </citation>
    <scope>NUCLEOTIDE SEQUENCE</scope>
    <source>
        <strain evidence="9">FatNI3</strain>
    </source>
</reference>
<name>A0A8J8MI59_9FIRM</name>
<dbReference type="RefSeq" id="WP_212697209.1">
    <property type="nucleotide sequence ID" value="NZ_CP058649.1"/>
</dbReference>
<keyword evidence="2 7" id="KW-0813">Transport</keyword>
<feature type="transmembrane region" description="Helical" evidence="7">
    <location>
        <begin position="133"/>
        <end position="154"/>
    </location>
</feature>
<dbReference type="InterPro" id="IPR035906">
    <property type="entry name" value="MetI-like_sf"/>
</dbReference>
<keyword evidence="10" id="KW-1185">Reference proteome</keyword>
<dbReference type="CDD" id="cd06261">
    <property type="entry name" value="TM_PBP2"/>
    <property type="match status" value="1"/>
</dbReference>
<organism evidence="9 10">
    <name type="scientific">Vallitalea pronyensis</name>
    <dbReference type="NCBI Taxonomy" id="1348613"/>
    <lineage>
        <taxon>Bacteria</taxon>
        <taxon>Bacillati</taxon>
        <taxon>Bacillota</taxon>
        <taxon>Clostridia</taxon>
        <taxon>Lachnospirales</taxon>
        <taxon>Vallitaleaceae</taxon>
        <taxon>Vallitalea</taxon>
    </lineage>
</organism>
<dbReference type="SUPFAM" id="SSF161098">
    <property type="entry name" value="MetI-like"/>
    <property type="match status" value="1"/>
</dbReference>
<dbReference type="Gene3D" id="1.10.3720.10">
    <property type="entry name" value="MetI-like"/>
    <property type="match status" value="1"/>
</dbReference>
<keyword evidence="3" id="KW-1003">Cell membrane</keyword>
<dbReference type="GO" id="GO:0055085">
    <property type="term" value="P:transmembrane transport"/>
    <property type="evidence" value="ECO:0007669"/>
    <property type="project" value="InterPro"/>
</dbReference>
<evidence type="ECO:0000256" key="5">
    <source>
        <dbReference type="ARBA" id="ARBA00022989"/>
    </source>
</evidence>
<dbReference type="EMBL" id="CP058649">
    <property type="protein sequence ID" value="QUI21738.1"/>
    <property type="molecule type" value="Genomic_DNA"/>
</dbReference>
<comment type="subcellular location">
    <subcellularLocation>
        <location evidence="1 7">Cell membrane</location>
        <topology evidence="1 7">Multi-pass membrane protein</topology>
    </subcellularLocation>
</comment>
<evidence type="ECO:0000313" key="10">
    <source>
        <dbReference type="Proteomes" id="UP000683246"/>
    </source>
</evidence>
<gene>
    <name evidence="9" type="ORF">HZI73_05280</name>
</gene>
<evidence type="ECO:0000313" key="9">
    <source>
        <dbReference type="EMBL" id="QUI21738.1"/>
    </source>
</evidence>
<evidence type="ECO:0000256" key="3">
    <source>
        <dbReference type="ARBA" id="ARBA00022475"/>
    </source>
</evidence>
<dbReference type="GO" id="GO:0005886">
    <property type="term" value="C:plasma membrane"/>
    <property type="evidence" value="ECO:0007669"/>
    <property type="project" value="UniProtKB-SubCell"/>
</dbReference>
<dbReference type="PANTHER" id="PTHR30465">
    <property type="entry name" value="INNER MEMBRANE ABC TRANSPORTER"/>
    <property type="match status" value="1"/>
</dbReference>
<evidence type="ECO:0000259" key="8">
    <source>
        <dbReference type="PROSITE" id="PS50928"/>
    </source>
</evidence>
<dbReference type="Pfam" id="PF19300">
    <property type="entry name" value="BPD_transp_1_N"/>
    <property type="match status" value="1"/>
</dbReference>
<dbReference type="KEGG" id="vpy:HZI73_05280"/>
<evidence type="ECO:0000256" key="6">
    <source>
        <dbReference type="ARBA" id="ARBA00023136"/>
    </source>
</evidence>
<sequence length="320" mass="35617">MIRYALQRIALIVLTLFIVLTINFFLLRLMPGTPFENPKITNVQKEMMMRKYGLNEPAFVQYTRYLKNLIINRDLGNSFKLQDQPVSKLIAIKLQHTVKIGTIALIFGVIVGIFLGAMAAIYKGSFWDHLSTILGVIGVSIPGFVAAAFLQYFFCTKLNWFPYLYEPVDVSRGVSTFDSLYSSILPSLALSLFVIASTMRYMRAELVEVLSSDYILLARAKGLSKPKVIVRHAIRNALIPVITILGPMTVALLTGGIVVERFFGVPGLGRLLLNGITQNDYFLVLGVNLVFSFLFVAVILTIDLLYGVIDPRIRLKGGGV</sequence>
<feature type="transmembrane region" description="Helical" evidence="7">
    <location>
        <begin position="237"/>
        <end position="259"/>
    </location>
</feature>
<evidence type="ECO:0000256" key="7">
    <source>
        <dbReference type="RuleBase" id="RU363032"/>
    </source>
</evidence>
<dbReference type="PROSITE" id="PS50928">
    <property type="entry name" value="ABC_TM1"/>
    <property type="match status" value="1"/>
</dbReference>
<evidence type="ECO:0000256" key="4">
    <source>
        <dbReference type="ARBA" id="ARBA00022692"/>
    </source>
</evidence>
<dbReference type="Proteomes" id="UP000683246">
    <property type="component" value="Chromosome"/>
</dbReference>
<dbReference type="PANTHER" id="PTHR30465:SF74">
    <property type="entry name" value="OLIGOPEPTIDE TRANSPORT SYSTEM PERMEASE PROTEIN OPPB"/>
    <property type="match status" value="1"/>
</dbReference>
<accession>A0A8J8MI59</accession>
<feature type="transmembrane region" description="Helical" evidence="7">
    <location>
        <begin position="281"/>
        <end position="306"/>
    </location>
</feature>
<dbReference type="InterPro" id="IPR045621">
    <property type="entry name" value="BPD_transp_1_N"/>
</dbReference>
<evidence type="ECO:0000256" key="2">
    <source>
        <dbReference type="ARBA" id="ARBA00022448"/>
    </source>
</evidence>
<comment type="similarity">
    <text evidence="7">Belongs to the binding-protein-dependent transport system permease family.</text>
</comment>
<protein>
    <submittedName>
        <fullName evidence="9">ABC transporter permease</fullName>
    </submittedName>
</protein>
<dbReference type="Pfam" id="PF00528">
    <property type="entry name" value="BPD_transp_1"/>
    <property type="match status" value="1"/>
</dbReference>